<dbReference type="PANTHER" id="PTHR44169:SF6">
    <property type="entry name" value="NADPH-DEPENDENT 1-ACYLDIHYDROXYACETONE PHOSPHATE REDUCTASE"/>
    <property type="match status" value="1"/>
</dbReference>
<dbReference type="SUPFAM" id="SSF51735">
    <property type="entry name" value="NAD(P)-binding Rossmann-fold domains"/>
    <property type="match status" value="1"/>
</dbReference>
<keyword evidence="2" id="KW-0560">Oxidoreductase</keyword>
<dbReference type="InterPro" id="IPR002347">
    <property type="entry name" value="SDR_fam"/>
</dbReference>
<dbReference type="KEGG" id="psyt:DSAG12_03748"/>
<dbReference type="InterPro" id="IPR020904">
    <property type="entry name" value="Sc_DH/Rdtase_CS"/>
</dbReference>
<keyword evidence="5" id="KW-1185">Reference proteome</keyword>
<dbReference type="Pfam" id="PF00106">
    <property type="entry name" value="adh_short"/>
    <property type="match status" value="1"/>
</dbReference>
<organism evidence="4 5">
    <name type="scientific">Promethearchaeum syntrophicum</name>
    <dbReference type="NCBI Taxonomy" id="2594042"/>
    <lineage>
        <taxon>Archaea</taxon>
        <taxon>Promethearchaeati</taxon>
        <taxon>Promethearchaeota</taxon>
        <taxon>Promethearchaeia</taxon>
        <taxon>Promethearchaeales</taxon>
        <taxon>Promethearchaeaceae</taxon>
        <taxon>Promethearchaeum</taxon>
    </lineage>
</organism>
<dbReference type="InterPro" id="IPR036291">
    <property type="entry name" value="NAD(P)-bd_dom_sf"/>
</dbReference>
<reference evidence="4 5" key="2">
    <citation type="journal article" date="2024" name="Int. J. Syst. Evol. Microbiol.">
        <title>Promethearchaeum syntrophicum gen. nov., sp. nov., an anaerobic, obligately syntrophic archaeon, the first isolate of the lineage 'Asgard' archaea, and proposal of the new archaeal phylum Promethearchaeota phyl. nov. and kingdom Promethearchaeati regn. nov.</title>
        <authorList>
            <person name="Imachi H."/>
            <person name="Nobu M.K."/>
            <person name="Kato S."/>
            <person name="Takaki Y."/>
            <person name="Miyazaki M."/>
            <person name="Miyata M."/>
            <person name="Ogawara M."/>
            <person name="Saito Y."/>
            <person name="Sakai S."/>
            <person name="Tahara Y.O."/>
            <person name="Takano Y."/>
            <person name="Tasumi E."/>
            <person name="Uematsu K."/>
            <person name="Yoshimura T."/>
            <person name="Itoh T."/>
            <person name="Ohkuma M."/>
            <person name="Takai K."/>
        </authorList>
    </citation>
    <scope>NUCLEOTIDE SEQUENCE [LARGE SCALE GENOMIC DNA]</scope>
    <source>
        <strain evidence="4 5">MK-D1</strain>
    </source>
</reference>
<dbReference type="PANTHER" id="PTHR44169">
    <property type="entry name" value="NADPH-DEPENDENT 1-ACYLDIHYDROXYACETONE PHOSPHATE REDUCTASE"/>
    <property type="match status" value="1"/>
</dbReference>
<sequence length="281" mass="31823">MKVDKNLRSILITGASTGIGRETTEFLAKNGFHVYAGARKDKDITSLSQIPNVTPLKLDVTKSHEIEDAFSLIETNKTGLFAVINNAGIDVLGPLVDFDIEAFKLQLDVNLLGVHRIISKFFPLILQSEGRIINISSGMGLASVPFSGFYCASKAGLEAYNDSLRRELMLINKKIKVIIIEPGIVKTSIWKKDYPKDLESSLFHQSYLKWQKINVSPYEPNKKSLTPDIIARKIYISLIKKRPKLRYLVTERNFIYRILFAAPEKLKDWALRLVISRQKID</sequence>
<dbReference type="AlphaFoldDB" id="A0A5B9DGN2"/>
<dbReference type="GO" id="GO:0016491">
    <property type="term" value="F:oxidoreductase activity"/>
    <property type="evidence" value="ECO:0007669"/>
    <property type="project" value="UniProtKB-KW"/>
</dbReference>
<dbReference type="OrthoDB" id="10157at2157"/>
<dbReference type="PRINTS" id="PR00081">
    <property type="entry name" value="GDHRDH"/>
</dbReference>
<evidence type="ECO:0000256" key="3">
    <source>
        <dbReference type="RuleBase" id="RU000363"/>
    </source>
</evidence>
<name>A0A5B9DGN2_9ARCH</name>
<proteinExistence type="inferred from homology"/>
<gene>
    <name evidence="4" type="ORF">DSAG12_03748</name>
</gene>
<evidence type="ECO:0000256" key="2">
    <source>
        <dbReference type="ARBA" id="ARBA00023002"/>
    </source>
</evidence>
<dbReference type="RefSeq" id="WP_147664788.1">
    <property type="nucleotide sequence ID" value="NZ_CP042905.2"/>
</dbReference>
<dbReference type="PRINTS" id="PR00080">
    <property type="entry name" value="SDRFAMILY"/>
</dbReference>
<reference evidence="4 5" key="1">
    <citation type="journal article" date="2020" name="Nature">
        <title>Isolation of an archaeon at the prokaryote-eukaryote interface.</title>
        <authorList>
            <person name="Imachi H."/>
            <person name="Nobu M.K."/>
            <person name="Nakahara N."/>
            <person name="Morono Y."/>
            <person name="Ogawara M."/>
            <person name="Takaki Y."/>
            <person name="Takano Y."/>
            <person name="Uematsu K."/>
            <person name="Ikuta T."/>
            <person name="Ito M."/>
            <person name="Matsui Y."/>
            <person name="Miyazaki M."/>
            <person name="Murata K."/>
            <person name="Saito Y."/>
            <person name="Sakai S."/>
            <person name="Song C."/>
            <person name="Tasumi E."/>
            <person name="Yamanaka Y."/>
            <person name="Yamaguchi T."/>
            <person name="Kamagata Y."/>
            <person name="Tamaki H."/>
            <person name="Takai K."/>
        </authorList>
    </citation>
    <scope>NUCLEOTIDE SEQUENCE [LARGE SCALE GENOMIC DNA]</scope>
    <source>
        <strain evidence="4 5">MK-D1</strain>
    </source>
</reference>
<dbReference type="GeneID" id="41331716"/>
<comment type="similarity">
    <text evidence="1 3">Belongs to the short-chain dehydrogenases/reductases (SDR) family.</text>
</comment>
<evidence type="ECO:0000256" key="1">
    <source>
        <dbReference type="ARBA" id="ARBA00006484"/>
    </source>
</evidence>
<evidence type="ECO:0000313" key="4">
    <source>
        <dbReference type="EMBL" id="QEE17910.1"/>
    </source>
</evidence>
<dbReference type="PROSITE" id="PS00061">
    <property type="entry name" value="ADH_SHORT"/>
    <property type="match status" value="1"/>
</dbReference>
<dbReference type="EMBL" id="CP042905">
    <property type="protein sequence ID" value="QEE17910.1"/>
    <property type="molecule type" value="Genomic_DNA"/>
</dbReference>
<accession>A0A5B9DGN2</accession>
<dbReference type="Gene3D" id="3.40.50.720">
    <property type="entry name" value="NAD(P)-binding Rossmann-like Domain"/>
    <property type="match status" value="1"/>
</dbReference>
<evidence type="ECO:0000313" key="5">
    <source>
        <dbReference type="Proteomes" id="UP000321408"/>
    </source>
</evidence>
<protein>
    <submittedName>
        <fullName evidence="4">SDR family NAD(P)-dependent oxidoreductase</fullName>
    </submittedName>
</protein>
<dbReference type="Proteomes" id="UP000321408">
    <property type="component" value="Chromosome"/>
</dbReference>